<proteinExistence type="predicted"/>
<organism evidence="1 2">
    <name type="scientific">Plantactinospora veratri</name>
    <dbReference type="NCBI Taxonomy" id="1436122"/>
    <lineage>
        <taxon>Bacteria</taxon>
        <taxon>Bacillati</taxon>
        <taxon>Actinomycetota</taxon>
        <taxon>Actinomycetes</taxon>
        <taxon>Micromonosporales</taxon>
        <taxon>Micromonosporaceae</taxon>
        <taxon>Plantactinospora</taxon>
    </lineage>
</organism>
<sequence>MTRPLLSRRRPHVHTRPLFLCRACGAKWPCQPARLVLLAMYQDDRQGLRMHLARKLLTALADQPRSDAVTLATHFLGWLPPED</sequence>
<evidence type="ECO:0000313" key="1">
    <source>
        <dbReference type="EMBL" id="MEE6308203.1"/>
    </source>
</evidence>
<reference evidence="1 2" key="1">
    <citation type="submission" date="2024-01" db="EMBL/GenBank/DDBJ databases">
        <title>Genome insights into Plantactinospora veratri sp. nov.</title>
        <authorList>
            <person name="Wang L."/>
        </authorList>
    </citation>
    <scope>NUCLEOTIDE SEQUENCE [LARGE SCALE GENOMIC DNA]</scope>
    <source>
        <strain evidence="1 2">NEAU-FHS4</strain>
    </source>
</reference>
<protein>
    <submittedName>
        <fullName evidence="1">Flavin reductase</fullName>
    </submittedName>
</protein>
<dbReference type="Proteomes" id="UP001339911">
    <property type="component" value="Unassembled WGS sequence"/>
</dbReference>
<name>A0ABU7SE33_9ACTN</name>
<dbReference type="EMBL" id="JAZGQL010000009">
    <property type="protein sequence ID" value="MEE6308203.1"/>
    <property type="molecule type" value="Genomic_DNA"/>
</dbReference>
<gene>
    <name evidence="1" type="ORF">V1634_15345</name>
</gene>
<comment type="caution">
    <text evidence="1">The sequence shown here is derived from an EMBL/GenBank/DDBJ whole genome shotgun (WGS) entry which is preliminary data.</text>
</comment>
<keyword evidence="2" id="KW-1185">Reference proteome</keyword>
<dbReference type="RefSeq" id="WP_331208488.1">
    <property type="nucleotide sequence ID" value="NZ_JAZGQL010000009.1"/>
</dbReference>
<accession>A0ABU7SE33</accession>
<evidence type="ECO:0000313" key="2">
    <source>
        <dbReference type="Proteomes" id="UP001339911"/>
    </source>
</evidence>